<dbReference type="InterPro" id="IPR000597">
    <property type="entry name" value="Ribosomal_uL3"/>
</dbReference>
<dbReference type="InterPro" id="IPR019927">
    <property type="entry name" value="Ribosomal_uL3_bac/org-type"/>
</dbReference>
<evidence type="ECO:0000256" key="4">
    <source>
        <dbReference type="ARBA" id="ARBA00022980"/>
    </source>
</evidence>
<dbReference type="InterPro" id="IPR009000">
    <property type="entry name" value="Transl_B-barrel_sf"/>
</dbReference>
<dbReference type="PANTHER" id="PTHR11229:SF16">
    <property type="entry name" value="LARGE RIBOSOMAL SUBUNIT PROTEIN UL3C"/>
    <property type="match status" value="1"/>
</dbReference>
<dbReference type="FunFam" id="2.40.30.10:FF:000004">
    <property type="entry name" value="50S ribosomal protein L3"/>
    <property type="match status" value="1"/>
</dbReference>
<organism evidence="7">
    <name type="scientific">marine metagenome</name>
    <dbReference type="NCBI Taxonomy" id="408172"/>
    <lineage>
        <taxon>unclassified sequences</taxon>
        <taxon>metagenomes</taxon>
        <taxon>ecological metagenomes</taxon>
    </lineage>
</organism>
<dbReference type="Pfam" id="PF00297">
    <property type="entry name" value="Ribosomal_L3"/>
    <property type="match status" value="1"/>
</dbReference>
<protein>
    <recommendedName>
        <fullName evidence="8">50S ribosomal protein L3</fullName>
    </recommendedName>
</protein>
<keyword evidence="4" id="KW-0689">Ribosomal protein</keyword>
<dbReference type="GO" id="GO:0019843">
    <property type="term" value="F:rRNA binding"/>
    <property type="evidence" value="ECO:0007669"/>
    <property type="project" value="UniProtKB-KW"/>
</dbReference>
<evidence type="ECO:0000256" key="1">
    <source>
        <dbReference type="ARBA" id="ARBA00006540"/>
    </source>
</evidence>
<dbReference type="AlphaFoldDB" id="A0A382IZH2"/>
<proteinExistence type="inferred from homology"/>
<sequence>MSINKILAKKIGSTTIFKDGESKHATILKSGPCTITQIKTQKNDGYNAVQLGFEHAKNLNKPLTGHLLKTKNKFKTLKEFKISEDIANKVGDSIDVSIFSKGQYLNITSKSKGRGFTGVVKRWHFKGGPKTHGQSDRHRAPGSIGAGSTPGKVFKGKKMPGRYGGEQFTIKNLEILDIDLDNNLLYISGSVPGA</sequence>
<comment type="similarity">
    <text evidence="1">Belongs to the universal ribosomal protein uL3 family.</text>
</comment>
<dbReference type="Gene3D" id="2.40.30.10">
    <property type="entry name" value="Translation factors"/>
    <property type="match status" value="1"/>
</dbReference>
<dbReference type="InterPro" id="IPR019926">
    <property type="entry name" value="Ribosomal_uL3_CS"/>
</dbReference>
<dbReference type="GO" id="GO:0022625">
    <property type="term" value="C:cytosolic large ribosomal subunit"/>
    <property type="evidence" value="ECO:0007669"/>
    <property type="project" value="TreeGrafter"/>
</dbReference>
<evidence type="ECO:0000256" key="6">
    <source>
        <dbReference type="SAM" id="MobiDB-lite"/>
    </source>
</evidence>
<keyword evidence="5" id="KW-0687">Ribonucleoprotein</keyword>
<evidence type="ECO:0000313" key="7">
    <source>
        <dbReference type="EMBL" id="SVC04001.1"/>
    </source>
</evidence>
<feature type="non-terminal residue" evidence="7">
    <location>
        <position position="194"/>
    </location>
</feature>
<feature type="region of interest" description="Disordered" evidence="6">
    <location>
        <begin position="127"/>
        <end position="158"/>
    </location>
</feature>
<evidence type="ECO:0008006" key="8">
    <source>
        <dbReference type="Google" id="ProtNLM"/>
    </source>
</evidence>
<reference evidence="7" key="1">
    <citation type="submission" date="2018-05" db="EMBL/GenBank/DDBJ databases">
        <authorList>
            <person name="Lanie J.A."/>
            <person name="Ng W.-L."/>
            <person name="Kazmierczak K.M."/>
            <person name="Andrzejewski T.M."/>
            <person name="Davidsen T.M."/>
            <person name="Wayne K.J."/>
            <person name="Tettelin H."/>
            <person name="Glass J.I."/>
            <person name="Rusch D."/>
            <person name="Podicherti R."/>
            <person name="Tsui H.-C.T."/>
            <person name="Winkler M.E."/>
        </authorList>
    </citation>
    <scope>NUCLEOTIDE SEQUENCE</scope>
</reference>
<evidence type="ECO:0000256" key="3">
    <source>
        <dbReference type="ARBA" id="ARBA00022884"/>
    </source>
</evidence>
<dbReference type="SUPFAM" id="SSF50447">
    <property type="entry name" value="Translation proteins"/>
    <property type="match status" value="1"/>
</dbReference>
<dbReference type="HAMAP" id="MF_01325_B">
    <property type="entry name" value="Ribosomal_uL3_B"/>
    <property type="match status" value="1"/>
</dbReference>
<dbReference type="GO" id="GO:0003735">
    <property type="term" value="F:structural constituent of ribosome"/>
    <property type="evidence" value="ECO:0007669"/>
    <property type="project" value="InterPro"/>
</dbReference>
<accession>A0A382IZH2</accession>
<keyword evidence="3" id="KW-0694">RNA-binding</keyword>
<gene>
    <name evidence="7" type="ORF">METZ01_LOCUS256855</name>
</gene>
<dbReference type="Gene3D" id="3.30.160.810">
    <property type="match status" value="1"/>
</dbReference>
<dbReference type="PANTHER" id="PTHR11229">
    <property type="entry name" value="50S RIBOSOMAL PROTEIN L3"/>
    <property type="match status" value="1"/>
</dbReference>
<dbReference type="PROSITE" id="PS00474">
    <property type="entry name" value="RIBOSOMAL_L3"/>
    <property type="match status" value="1"/>
</dbReference>
<evidence type="ECO:0000256" key="5">
    <source>
        <dbReference type="ARBA" id="ARBA00023274"/>
    </source>
</evidence>
<keyword evidence="2" id="KW-0699">rRNA-binding</keyword>
<dbReference type="GO" id="GO:0006412">
    <property type="term" value="P:translation"/>
    <property type="evidence" value="ECO:0007669"/>
    <property type="project" value="InterPro"/>
</dbReference>
<dbReference type="EMBL" id="UINC01070111">
    <property type="protein sequence ID" value="SVC04001.1"/>
    <property type="molecule type" value="Genomic_DNA"/>
</dbReference>
<evidence type="ECO:0000256" key="2">
    <source>
        <dbReference type="ARBA" id="ARBA00022730"/>
    </source>
</evidence>
<dbReference type="NCBIfam" id="TIGR03625">
    <property type="entry name" value="L3_bact"/>
    <property type="match status" value="1"/>
</dbReference>
<name>A0A382IZH2_9ZZZZ</name>